<proteinExistence type="predicted"/>
<dbReference type="InterPro" id="IPR050818">
    <property type="entry name" value="KCNH_animal-type"/>
</dbReference>
<reference evidence="7" key="1">
    <citation type="submission" date="2023-09" db="UniProtKB">
        <authorList>
            <consortium name="Ensembl"/>
        </authorList>
    </citation>
    <scope>IDENTIFICATION</scope>
</reference>
<dbReference type="PRINTS" id="PR01463">
    <property type="entry name" value="EAGCHANLFMLY"/>
</dbReference>
<evidence type="ECO:0000313" key="7">
    <source>
        <dbReference type="Ensembl" id="ENSSPAP00000013319.1"/>
    </source>
</evidence>
<feature type="transmembrane region" description="Helical" evidence="5">
    <location>
        <begin position="263"/>
        <end position="289"/>
    </location>
</feature>
<dbReference type="GO" id="GO:0005249">
    <property type="term" value="F:voltage-gated potassium channel activity"/>
    <property type="evidence" value="ECO:0007669"/>
    <property type="project" value="InterPro"/>
</dbReference>
<dbReference type="PANTHER" id="PTHR10217:SF641">
    <property type="entry name" value="POTASSIUM VOLTAGE-GATED CHANNEL SUBFAMILY H MEMBER 3 ISOFORM X1"/>
    <property type="match status" value="1"/>
</dbReference>
<dbReference type="PROSITE" id="PS50113">
    <property type="entry name" value="PAC"/>
    <property type="match status" value="1"/>
</dbReference>
<dbReference type="SUPFAM" id="SSF81324">
    <property type="entry name" value="Voltage-gated potassium channels"/>
    <property type="match status" value="1"/>
</dbReference>
<feature type="domain" description="PAC" evidence="6">
    <location>
        <begin position="33"/>
        <end position="90"/>
    </location>
</feature>
<dbReference type="InterPro" id="IPR000700">
    <property type="entry name" value="PAS-assoc_C"/>
</dbReference>
<evidence type="ECO:0000256" key="3">
    <source>
        <dbReference type="ARBA" id="ARBA00022989"/>
    </source>
</evidence>
<feature type="transmembrane region" description="Helical" evidence="5">
    <location>
        <begin position="220"/>
        <end position="242"/>
    </location>
</feature>
<dbReference type="InterPro" id="IPR003938">
    <property type="entry name" value="K_chnl_volt-dep_EAG/ELK/ERG"/>
</dbReference>
<name>A0A3B5A5Q8_9TELE</name>
<dbReference type="InterPro" id="IPR005821">
    <property type="entry name" value="Ion_trans_dom"/>
</dbReference>
<dbReference type="GO" id="GO:0042391">
    <property type="term" value="P:regulation of membrane potential"/>
    <property type="evidence" value="ECO:0007669"/>
    <property type="project" value="TreeGrafter"/>
</dbReference>
<dbReference type="GeneTree" id="ENSGT00940000165242"/>
<dbReference type="PANTHER" id="PTHR10217">
    <property type="entry name" value="VOLTAGE AND LIGAND GATED POTASSIUM CHANNEL"/>
    <property type="match status" value="1"/>
</dbReference>
<evidence type="ECO:0000259" key="6">
    <source>
        <dbReference type="PROSITE" id="PS50113"/>
    </source>
</evidence>
<dbReference type="SUPFAM" id="SSF55785">
    <property type="entry name" value="PYP-like sensor domain (PAS domain)"/>
    <property type="match status" value="1"/>
</dbReference>
<dbReference type="AlphaFoldDB" id="A0A3B5A5Q8"/>
<evidence type="ECO:0000256" key="5">
    <source>
        <dbReference type="SAM" id="Phobius"/>
    </source>
</evidence>
<dbReference type="STRING" id="144197.ENSSPAP00000013319"/>
<keyword evidence="2 5" id="KW-0812">Transmembrane</keyword>
<evidence type="ECO:0000256" key="2">
    <source>
        <dbReference type="ARBA" id="ARBA00022692"/>
    </source>
</evidence>
<keyword evidence="3 5" id="KW-1133">Transmembrane helix</keyword>
<dbReference type="Pfam" id="PF00520">
    <property type="entry name" value="Ion_trans"/>
    <property type="match status" value="1"/>
</dbReference>
<keyword evidence="4 5" id="KW-0472">Membrane</keyword>
<evidence type="ECO:0000256" key="4">
    <source>
        <dbReference type="ARBA" id="ARBA00023136"/>
    </source>
</evidence>
<dbReference type="Gene3D" id="3.30.450.20">
    <property type="entry name" value="PAS domain"/>
    <property type="match status" value="1"/>
</dbReference>
<dbReference type="InterPro" id="IPR035965">
    <property type="entry name" value="PAS-like_dom_sf"/>
</dbReference>
<accession>A0A3B5A5Q8</accession>
<dbReference type="Ensembl" id="ENSSPAT00000013543.1">
    <property type="protein sequence ID" value="ENSSPAP00000013319.1"/>
    <property type="gene ID" value="ENSSPAG00000010099.1"/>
</dbReference>
<comment type="subcellular location">
    <subcellularLocation>
        <location evidence="1">Membrane</location>
        <topology evidence="1">Multi-pass membrane protein</topology>
    </subcellularLocation>
</comment>
<dbReference type="GO" id="GO:0042802">
    <property type="term" value="F:identical protein binding"/>
    <property type="evidence" value="ECO:0007669"/>
    <property type="project" value="Ensembl"/>
</dbReference>
<sequence>MQKSCMCHFLYGSETSDRLTSQMQKALDERREFKTEIILYKKSGEADGCRTPSESIMFIPIKNEKSEVVLFLVSHKDITENKDLDHGFSVERRRSRAVLYQLSGHLQKQDKTKSKLKINNVADIQKSRFILLHYGAFKAGWDWLILLATFYVAITVPYNVCFTAVEVREDGVGVSVICLLPVWRVCAPDIVLNFRTTYVSTSGQVVYDARSICIHYVTSWLFVDLIAALPFDLLYNFGVHLLKTVRLLRLLRLLQKLDRYSQYSAVVLTLLMSTFALLAHWMACVWYFIGRSEIESNSWLHELAKRLGTPYFLATPSGSGTTLGGGPSVRSSYVTSLYFALSSLTSVGFGNVSANTDSEKIFSICTMLIGGGRNLDIKPVSPQCFVLIEISDTRKVRVFRRTGWFMSMNGVKIMNINCSGDT</sequence>
<dbReference type="GO" id="GO:0005886">
    <property type="term" value="C:plasma membrane"/>
    <property type="evidence" value="ECO:0007669"/>
    <property type="project" value="TreeGrafter"/>
</dbReference>
<evidence type="ECO:0000256" key="1">
    <source>
        <dbReference type="ARBA" id="ARBA00004141"/>
    </source>
</evidence>
<organism evidence="7">
    <name type="scientific">Stegastes partitus</name>
    <name type="common">bicolor damselfish</name>
    <dbReference type="NCBI Taxonomy" id="144197"/>
    <lineage>
        <taxon>Eukaryota</taxon>
        <taxon>Metazoa</taxon>
        <taxon>Chordata</taxon>
        <taxon>Craniata</taxon>
        <taxon>Vertebrata</taxon>
        <taxon>Euteleostomi</taxon>
        <taxon>Actinopterygii</taxon>
        <taxon>Neopterygii</taxon>
        <taxon>Teleostei</taxon>
        <taxon>Neoteleostei</taxon>
        <taxon>Acanthomorphata</taxon>
        <taxon>Ovalentaria</taxon>
        <taxon>Pomacentridae</taxon>
        <taxon>Stegastes</taxon>
    </lineage>
</organism>
<protein>
    <submittedName>
        <fullName evidence="7">Potassium voltage-gated channel, subfamily H (eag-related), member 3</fullName>
    </submittedName>
</protein>
<dbReference type="Gene3D" id="1.10.287.70">
    <property type="match status" value="1"/>
</dbReference>